<reference evidence="4 5" key="1">
    <citation type="submission" date="2018-05" db="EMBL/GenBank/DDBJ databases">
        <title>Mucilaginibacter hurinus sp. nov., isolated from briquette warehouse soil.</title>
        <authorList>
            <person name="Choi L."/>
        </authorList>
    </citation>
    <scope>NUCLEOTIDE SEQUENCE [LARGE SCALE GENOMIC DNA]</scope>
    <source>
        <strain evidence="4 5">ZR32</strain>
    </source>
</reference>
<dbReference type="GO" id="GO:0052689">
    <property type="term" value="F:carboxylic ester hydrolase activity"/>
    <property type="evidence" value="ECO:0007669"/>
    <property type="project" value="TreeGrafter"/>
</dbReference>
<dbReference type="Gene3D" id="3.40.50.1820">
    <property type="entry name" value="alpha/beta hydrolase"/>
    <property type="match status" value="1"/>
</dbReference>
<sequence>MQINRVIINIKMLRGILVVLLIGSLTLPAFSNILQTDEEHGAGEDEKEFLFSVVPSKKDAIFKTGDKISYKVKVHNPFDVVQEGTVSFLLTSLDNKEVAQNSVKVKFDKRSSGEYSLSVPQQKEPGFYKISIMINVTEYDDTLRKVIGINPQQIVSKNPKPADFDKFWADAATELSAVKPGFKMTEQPVMEQNGIKVYLVEMQSLNNLTIRGWLTMPKNRKEKDKLPVWVVMPGYGGTGVKPIYAQGGLAVLSLNVRGQGNSRDVIHPTYDGYLTEGIEYRDKYILRGALMDGMRGIDFVMSRPELDPKNITVSGASLGGYFSIALASLDKRVKLCSSNNPVFSDWRALNSSEWPMSGLIKYSKARFVPLNKLLDNLDYFDLKNFTNGLECKALIGIGLLDHLAPAYNQYAMLNNIPGPYKLFVYPDLTHEVPQSIYEYFIKWMMDEYGIF</sequence>
<dbReference type="InterPro" id="IPR039069">
    <property type="entry name" value="CE7"/>
</dbReference>
<dbReference type="AlphaFoldDB" id="A0A367GTK4"/>
<dbReference type="InterPro" id="IPR029058">
    <property type="entry name" value="AB_hydrolase_fold"/>
</dbReference>
<organism evidence="4 5">
    <name type="scientific">Mucilaginibacter hurinus</name>
    <dbReference type="NCBI Taxonomy" id="2201324"/>
    <lineage>
        <taxon>Bacteria</taxon>
        <taxon>Pseudomonadati</taxon>
        <taxon>Bacteroidota</taxon>
        <taxon>Sphingobacteriia</taxon>
        <taxon>Sphingobacteriales</taxon>
        <taxon>Sphingobacteriaceae</taxon>
        <taxon>Mucilaginibacter</taxon>
    </lineage>
</organism>
<keyword evidence="5" id="KW-1185">Reference proteome</keyword>
<dbReference type="Pfam" id="PF05448">
    <property type="entry name" value="AXE1"/>
    <property type="match status" value="1"/>
</dbReference>
<feature type="active site" description="Charge relay system" evidence="1">
    <location>
        <position position="401"/>
    </location>
</feature>
<evidence type="ECO:0000256" key="2">
    <source>
        <dbReference type="PIRSR" id="PIRSR639069-2"/>
    </source>
</evidence>
<protein>
    <recommendedName>
        <fullName evidence="3">Acetyl xylan esterase domain-containing protein</fullName>
    </recommendedName>
</protein>
<evidence type="ECO:0000313" key="4">
    <source>
        <dbReference type="EMBL" id="RCH56141.1"/>
    </source>
</evidence>
<feature type="active site" description="Nucleophile" evidence="1">
    <location>
        <position position="317"/>
    </location>
</feature>
<dbReference type="PANTHER" id="PTHR40111">
    <property type="entry name" value="CEPHALOSPORIN-C DEACETYLASE"/>
    <property type="match status" value="1"/>
</dbReference>
<gene>
    <name evidence="4" type="ORF">DJ568_05190</name>
</gene>
<name>A0A367GTK4_9SPHI</name>
<dbReference type="InterPro" id="IPR008391">
    <property type="entry name" value="AXE1_dom"/>
</dbReference>
<feature type="binding site" evidence="2">
    <location>
        <position position="235"/>
    </location>
    <ligand>
        <name>substrate</name>
    </ligand>
</feature>
<accession>A0A367GTK4</accession>
<dbReference type="SUPFAM" id="SSF53474">
    <property type="entry name" value="alpha/beta-Hydrolases"/>
    <property type="match status" value="1"/>
</dbReference>
<evidence type="ECO:0000256" key="1">
    <source>
        <dbReference type="PIRSR" id="PIRSR639069-1"/>
    </source>
</evidence>
<evidence type="ECO:0000259" key="3">
    <source>
        <dbReference type="Pfam" id="PF05448"/>
    </source>
</evidence>
<dbReference type="EMBL" id="QGDC01000002">
    <property type="protein sequence ID" value="RCH56141.1"/>
    <property type="molecule type" value="Genomic_DNA"/>
</dbReference>
<dbReference type="PANTHER" id="PTHR40111:SF1">
    <property type="entry name" value="CEPHALOSPORIN-C DEACETYLASE"/>
    <property type="match status" value="1"/>
</dbReference>
<dbReference type="Proteomes" id="UP000253209">
    <property type="component" value="Unassembled WGS sequence"/>
</dbReference>
<evidence type="ECO:0000313" key="5">
    <source>
        <dbReference type="Proteomes" id="UP000253209"/>
    </source>
</evidence>
<dbReference type="GO" id="GO:0005976">
    <property type="term" value="P:polysaccharide metabolic process"/>
    <property type="evidence" value="ECO:0007669"/>
    <property type="project" value="TreeGrafter"/>
</dbReference>
<feature type="domain" description="Acetyl xylan esterase" evidence="3">
    <location>
        <begin position="156"/>
        <end position="444"/>
    </location>
</feature>
<comment type="caution">
    <text evidence="4">The sequence shown here is derived from an EMBL/GenBank/DDBJ whole genome shotgun (WGS) entry which is preliminary data.</text>
</comment>
<feature type="active site" description="Charge relay system" evidence="1">
    <location>
        <position position="430"/>
    </location>
</feature>
<proteinExistence type="predicted"/>